<proteinExistence type="predicted"/>
<evidence type="ECO:0000313" key="4">
    <source>
        <dbReference type="Proteomes" id="UP000010408"/>
    </source>
</evidence>
<dbReference type="STRING" id="1127696.HMPREF9134_01236"/>
<gene>
    <name evidence="3" type="ORF">HMPREF9134_01236</name>
</gene>
<evidence type="ECO:0000259" key="2">
    <source>
        <dbReference type="Pfam" id="PF02272"/>
    </source>
</evidence>
<feature type="domain" description="DHHA1" evidence="2">
    <location>
        <begin position="255"/>
        <end position="321"/>
    </location>
</feature>
<dbReference type="Pfam" id="PF02272">
    <property type="entry name" value="DHHA1"/>
    <property type="match status" value="1"/>
</dbReference>
<dbReference type="InterPro" id="IPR001667">
    <property type="entry name" value="DDH_dom"/>
</dbReference>
<dbReference type="HOGENOM" id="CLU_039720_0_0_10"/>
<dbReference type="InterPro" id="IPR038763">
    <property type="entry name" value="DHH_sf"/>
</dbReference>
<feature type="domain" description="DDH" evidence="1">
    <location>
        <begin position="23"/>
        <end position="178"/>
    </location>
</feature>
<dbReference type="AlphaFoldDB" id="L1NBL5"/>
<dbReference type="Proteomes" id="UP000010408">
    <property type="component" value="Unassembled WGS sequence"/>
</dbReference>
<dbReference type="RefSeq" id="WP_005467291.1">
    <property type="nucleotide sequence ID" value="NZ_KB291031.1"/>
</dbReference>
<evidence type="ECO:0000259" key="1">
    <source>
        <dbReference type="Pfam" id="PF01368"/>
    </source>
</evidence>
<dbReference type="GO" id="GO:0003676">
    <property type="term" value="F:nucleic acid binding"/>
    <property type="evidence" value="ECO:0007669"/>
    <property type="project" value="InterPro"/>
</dbReference>
<dbReference type="PANTHER" id="PTHR47618">
    <property type="entry name" value="BIFUNCTIONAL OLIGORIBONUCLEASE AND PAP PHOSPHATASE NRNA"/>
    <property type="match status" value="1"/>
</dbReference>
<dbReference type="eggNOG" id="COG0618">
    <property type="taxonomic scope" value="Bacteria"/>
</dbReference>
<name>L1NBL5_9PORP</name>
<sequence>MGKYQWDRLEVERLRQLILSRKRIVVLPHTSPDGDALGSILAWMQVLRAVAPEANVQAISPDRIENYLSWLPLLHELIIYPEDEAHSLELIRQADLIFHLDHNEVGRLRYPPLIKEIQVSSAERVLIDHHLFPEAGCSPCFSYPEASATCELVYLLAKELGWKEHISPEASTLLLTGIITDTGRFMYSHLSPELFSVTSELLALGADYPFIIDRLSYHNPEAQIRLQGYVLDRKLELYPELGAAVITLSQSELQEFGATKGDTEGLVNIPLSIEGITCSCFIREDKTQIKLSLRSTGDFPVHILAQEAFGGGGHQNAAGAEHIGTIEEAKNIYLCQLKGMLRRYPLSQEQ</sequence>
<organism evidence="3 4">
    <name type="scientific">Porphyromonas catoniae F0037</name>
    <dbReference type="NCBI Taxonomy" id="1127696"/>
    <lineage>
        <taxon>Bacteria</taxon>
        <taxon>Pseudomonadati</taxon>
        <taxon>Bacteroidota</taxon>
        <taxon>Bacteroidia</taxon>
        <taxon>Bacteroidales</taxon>
        <taxon>Porphyromonadaceae</taxon>
        <taxon>Porphyromonas</taxon>
    </lineage>
</organism>
<dbReference type="Pfam" id="PF01368">
    <property type="entry name" value="DHH"/>
    <property type="match status" value="1"/>
</dbReference>
<dbReference type="Gene3D" id="3.10.310.30">
    <property type="match status" value="1"/>
</dbReference>
<accession>L1NBL5</accession>
<comment type="caution">
    <text evidence="3">The sequence shown here is derived from an EMBL/GenBank/DDBJ whole genome shotgun (WGS) entry which is preliminary data.</text>
</comment>
<dbReference type="PATRIC" id="fig|1127696.3.peg.1114"/>
<protein>
    <submittedName>
        <fullName evidence="3">DHH family protein</fullName>
    </submittedName>
</protein>
<dbReference type="InterPro" id="IPR003156">
    <property type="entry name" value="DHHA1_dom"/>
</dbReference>
<dbReference type="InterPro" id="IPR051319">
    <property type="entry name" value="Oligoribo/pAp-PDE_c-di-AMP_PDE"/>
</dbReference>
<dbReference type="Gene3D" id="3.90.1640.10">
    <property type="entry name" value="inorganic pyrophosphatase (n-terminal core)"/>
    <property type="match status" value="1"/>
</dbReference>
<dbReference type="SUPFAM" id="SSF64182">
    <property type="entry name" value="DHH phosphoesterases"/>
    <property type="match status" value="1"/>
</dbReference>
<dbReference type="EMBL" id="AMEQ01000035">
    <property type="protein sequence ID" value="EKY00889.1"/>
    <property type="molecule type" value="Genomic_DNA"/>
</dbReference>
<reference evidence="3 4" key="1">
    <citation type="submission" date="2012-05" db="EMBL/GenBank/DDBJ databases">
        <authorList>
            <person name="Weinstock G."/>
            <person name="Sodergren E."/>
            <person name="Lobos E.A."/>
            <person name="Fulton L."/>
            <person name="Fulton R."/>
            <person name="Courtney L."/>
            <person name="Fronick C."/>
            <person name="O'Laughlin M."/>
            <person name="Godfrey J."/>
            <person name="Wilson R.M."/>
            <person name="Miner T."/>
            <person name="Farmer C."/>
            <person name="Delehaunty K."/>
            <person name="Cordes M."/>
            <person name="Minx P."/>
            <person name="Tomlinson C."/>
            <person name="Chen J."/>
            <person name="Wollam A."/>
            <person name="Pepin K.H."/>
            <person name="Bhonagiri V."/>
            <person name="Zhang X."/>
            <person name="Suruliraj S."/>
            <person name="Warren W."/>
            <person name="Mitreva M."/>
            <person name="Mardis E.R."/>
            <person name="Wilson R.K."/>
        </authorList>
    </citation>
    <scope>NUCLEOTIDE SEQUENCE [LARGE SCALE GENOMIC DNA]</scope>
    <source>
        <strain evidence="3 4">F0037</strain>
    </source>
</reference>
<dbReference type="PANTHER" id="PTHR47618:SF1">
    <property type="entry name" value="BIFUNCTIONAL OLIGORIBONUCLEASE AND PAP PHOSPHATASE NRNA"/>
    <property type="match status" value="1"/>
</dbReference>
<evidence type="ECO:0000313" key="3">
    <source>
        <dbReference type="EMBL" id="EKY00889.1"/>
    </source>
</evidence>